<accession>A0A843X4Z9</accession>
<comment type="caution">
    <text evidence="2">The sequence shown here is derived from an EMBL/GenBank/DDBJ whole genome shotgun (WGS) entry which is preliminary data.</text>
</comment>
<reference evidence="2" key="1">
    <citation type="submission" date="2017-07" db="EMBL/GenBank/DDBJ databases">
        <title>Taro Niue Genome Assembly and Annotation.</title>
        <authorList>
            <person name="Atibalentja N."/>
            <person name="Keating K."/>
            <person name="Fields C.J."/>
        </authorList>
    </citation>
    <scope>NUCLEOTIDE SEQUENCE</scope>
    <source>
        <strain evidence="2">Niue_2</strain>
        <tissue evidence="2">Leaf</tissue>
    </source>
</reference>
<feature type="region of interest" description="Disordered" evidence="1">
    <location>
        <begin position="182"/>
        <end position="210"/>
    </location>
</feature>
<sequence>MCGRRAWAASTEGRGCGRRAWRGAGAGDVRRRPHTNQSPQSPVSHKKLPWGRGGSWCEPTCGHTKGRRGMEGVVGQGGEVKAATLEEFGAAAVARLVGEAAPGAVEAAGAGPDAAECGPDGEGAVDKAVGGVGGLDEGPKTKRRWVVGVGRCKTKTKRMARRYDYNVKAQMVFKETRYARIMSSSNRAPQRDGKAPASPVPPSPPAPPVR</sequence>
<dbReference type="Proteomes" id="UP000652761">
    <property type="component" value="Unassembled WGS sequence"/>
</dbReference>
<keyword evidence="3" id="KW-1185">Reference proteome</keyword>
<evidence type="ECO:0000256" key="1">
    <source>
        <dbReference type="SAM" id="MobiDB-lite"/>
    </source>
</evidence>
<protein>
    <submittedName>
        <fullName evidence="2">Uncharacterized protein</fullName>
    </submittedName>
</protein>
<gene>
    <name evidence="2" type="ORF">Taro_045550</name>
</gene>
<dbReference type="AlphaFoldDB" id="A0A843X4Z9"/>
<dbReference type="EMBL" id="NMUH01005383">
    <property type="protein sequence ID" value="MQM12634.1"/>
    <property type="molecule type" value="Genomic_DNA"/>
</dbReference>
<evidence type="ECO:0000313" key="3">
    <source>
        <dbReference type="Proteomes" id="UP000652761"/>
    </source>
</evidence>
<name>A0A843X4Z9_COLES</name>
<evidence type="ECO:0000313" key="2">
    <source>
        <dbReference type="EMBL" id="MQM12634.1"/>
    </source>
</evidence>
<feature type="compositionally biased region" description="Pro residues" evidence="1">
    <location>
        <begin position="198"/>
        <end position="210"/>
    </location>
</feature>
<organism evidence="2 3">
    <name type="scientific">Colocasia esculenta</name>
    <name type="common">Wild taro</name>
    <name type="synonym">Arum esculentum</name>
    <dbReference type="NCBI Taxonomy" id="4460"/>
    <lineage>
        <taxon>Eukaryota</taxon>
        <taxon>Viridiplantae</taxon>
        <taxon>Streptophyta</taxon>
        <taxon>Embryophyta</taxon>
        <taxon>Tracheophyta</taxon>
        <taxon>Spermatophyta</taxon>
        <taxon>Magnoliopsida</taxon>
        <taxon>Liliopsida</taxon>
        <taxon>Araceae</taxon>
        <taxon>Aroideae</taxon>
        <taxon>Colocasieae</taxon>
        <taxon>Colocasia</taxon>
    </lineage>
</organism>
<feature type="region of interest" description="Disordered" evidence="1">
    <location>
        <begin position="1"/>
        <end position="53"/>
    </location>
</feature>
<proteinExistence type="predicted"/>